<gene>
    <name evidence="3" type="ORF">V0288_09065</name>
</gene>
<feature type="transmembrane region" description="Helical" evidence="1">
    <location>
        <begin position="152"/>
        <end position="173"/>
    </location>
</feature>
<dbReference type="RefSeq" id="WP_332864750.1">
    <property type="nucleotide sequence ID" value="NZ_JBAFSM010000014.1"/>
</dbReference>
<keyword evidence="1" id="KW-0472">Membrane</keyword>
<dbReference type="EMBL" id="JBAFSM010000014">
    <property type="protein sequence ID" value="MEG3437267.1"/>
    <property type="molecule type" value="Genomic_DNA"/>
</dbReference>
<sequence>MTATEHARSDRTSRPRRYPPGIPDIVWAPIVASLLIALVGAIGLIAGQPWLFPSLGPTAFLQAEQPEQPTARFYNTVVGHAHGLVEGFLAVWVSGASAAPPVLSSHELTPARVVASVLAVGLNMLFGFLLKASHPPAAATTLLIALGGVKPVWRDAVTIAVGVIVVAIVGEFFRRFRMGDFSRQR</sequence>
<keyword evidence="1" id="KW-0812">Transmembrane</keyword>
<evidence type="ECO:0000256" key="1">
    <source>
        <dbReference type="SAM" id="Phobius"/>
    </source>
</evidence>
<proteinExistence type="predicted"/>
<feature type="transmembrane region" description="Helical" evidence="1">
    <location>
        <begin position="25"/>
        <end position="46"/>
    </location>
</feature>
<feature type="transmembrane region" description="Helical" evidence="1">
    <location>
        <begin position="113"/>
        <end position="132"/>
    </location>
</feature>
<accession>A0AAW9QHI4</accession>
<evidence type="ECO:0000259" key="2">
    <source>
        <dbReference type="Pfam" id="PF04982"/>
    </source>
</evidence>
<keyword evidence="1" id="KW-1133">Transmembrane helix</keyword>
<evidence type="ECO:0000313" key="4">
    <source>
        <dbReference type="Proteomes" id="UP001328733"/>
    </source>
</evidence>
<dbReference type="Proteomes" id="UP001328733">
    <property type="component" value="Unassembled WGS sequence"/>
</dbReference>
<organism evidence="3 4">
    <name type="scientific">Pannus brasiliensis CCIBt3594</name>
    <dbReference type="NCBI Taxonomy" id="1427578"/>
    <lineage>
        <taxon>Bacteria</taxon>
        <taxon>Bacillati</taxon>
        <taxon>Cyanobacteriota</taxon>
        <taxon>Cyanophyceae</taxon>
        <taxon>Oscillatoriophycideae</taxon>
        <taxon>Chroococcales</taxon>
        <taxon>Microcystaceae</taxon>
        <taxon>Pannus</taxon>
    </lineage>
</organism>
<name>A0AAW9QHI4_9CHRO</name>
<comment type="caution">
    <text evidence="3">The sequence shown here is derived from an EMBL/GenBank/DDBJ whole genome shotgun (WGS) entry which is preliminary data.</text>
</comment>
<evidence type="ECO:0000313" key="3">
    <source>
        <dbReference type="EMBL" id="MEG3437267.1"/>
    </source>
</evidence>
<dbReference type="InterPro" id="IPR058581">
    <property type="entry name" value="TM_HPP"/>
</dbReference>
<keyword evidence="4" id="KW-1185">Reference proteome</keyword>
<dbReference type="AlphaFoldDB" id="A0AAW9QHI4"/>
<feature type="domain" description="HPP transmembrane region" evidence="2">
    <location>
        <begin position="22"/>
        <end position="176"/>
    </location>
</feature>
<protein>
    <submittedName>
        <fullName evidence="3">HPP family protein</fullName>
    </submittedName>
</protein>
<dbReference type="Pfam" id="PF04982">
    <property type="entry name" value="TM_HPP"/>
    <property type="match status" value="1"/>
</dbReference>
<reference evidence="3 4" key="1">
    <citation type="submission" date="2024-01" db="EMBL/GenBank/DDBJ databases">
        <title>Genomic insights into the taxonomy and metabolism of the cyanobacterium Pannus brasiliensis CCIBt3594.</title>
        <authorList>
            <person name="Machado M."/>
            <person name="Botero N.B."/>
            <person name="Andreote A.P.D."/>
            <person name="Feitosa A.M.T."/>
            <person name="Popin R."/>
            <person name="Sivonen K."/>
            <person name="Fiore M.F."/>
        </authorList>
    </citation>
    <scope>NUCLEOTIDE SEQUENCE [LARGE SCALE GENOMIC DNA]</scope>
    <source>
        <strain evidence="3 4">CCIBt3594</strain>
    </source>
</reference>